<feature type="transmembrane region" description="Helical" evidence="9">
    <location>
        <begin position="736"/>
        <end position="760"/>
    </location>
</feature>
<keyword evidence="2" id="KW-1003">Cell membrane</keyword>
<comment type="caution">
    <text evidence="12">The sequence shown here is derived from an EMBL/GenBank/DDBJ whole genome shotgun (WGS) entry which is preliminary data.</text>
</comment>
<organism evidence="12 13">
    <name type="scientific">Eggerthella lenta</name>
    <name type="common">Eubacterium lentum</name>
    <dbReference type="NCBI Taxonomy" id="84112"/>
    <lineage>
        <taxon>Bacteria</taxon>
        <taxon>Bacillati</taxon>
        <taxon>Actinomycetota</taxon>
        <taxon>Coriobacteriia</taxon>
        <taxon>Eggerthellales</taxon>
        <taxon>Eggerthellaceae</taxon>
        <taxon>Eggerthella</taxon>
    </lineage>
</organism>
<dbReference type="Proteomes" id="UP000312594">
    <property type="component" value="Unassembled WGS sequence"/>
</dbReference>
<keyword evidence="3 9" id="KW-0812">Transmembrane</keyword>
<dbReference type="Pfam" id="PF12704">
    <property type="entry name" value="MacB_PCD"/>
    <property type="match status" value="1"/>
</dbReference>
<evidence type="ECO:0000259" key="11">
    <source>
        <dbReference type="Pfam" id="PF12704"/>
    </source>
</evidence>
<feature type="transmembrane region" description="Helical" evidence="9">
    <location>
        <begin position="809"/>
        <end position="829"/>
    </location>
</feature>
<reference evidence="12 13" key="1">
    <citation type="journal article" date="2005" name="Appl. Environ. Microbiol.">
        <title>Intestinal bacterial communities that produce active estrogen-like compounds enterodiol and enterolactone in humans.</title>
        <authorList>
            <person name="Clavel T."/>
            <person name="Henderson G."/>
            <person name="Alpert C.A."/>
            <person name="Philippe C."/>
            <person name="Rigottier-Gois L."/>
            <person name="Dore J."/>
            <person name="Blaut M."/>
        </authorList>
    </citation>
    <scope>NUCLEOTIDE SEQUENCE [LARGE SCALE GENOMIC DNA]</scope>
    <source>
        <strain evidence="12 13">SECO-MT75m2</strain>
    </source>
</reference>
<accession>A0A5C5BTL4</accession>
<feature type="transmembrane region" description="Helical" evidence="9">
    <location>
        <begin position="686"/>
        <end position="705"/>
    </location>
</feature>
<feature type="transmembrane region" description="Helical" evidence="9">
    <location>
        <begin position="1136"/>
        <end position="1159"/>
    </location>
</feature>
<evidence type="ECO:0000313" key="12">
    <source>
        <dbReference type="EMBL" id="TNU89821.1"/>
    </source>
</evidence>
<feature type="region of interest" description="Disordered" evidence="8">
    <location>
        <begin position="271"/>
        <end position="305"/>
    </location>
</feature>
<comment type="subcellular location">
    <subcellularLocation>
        <location evidence="1">Cell membrane</location>
        <topology evidence="1">Multi-pass membrane protein</topology>
    </subcellularLocation>
</comment>
<name>A0A5C5BTL4_EGGLN</name>
<feature type="transmembrane region" description="Helical" evidence="9">
    <location>
        <begin position="1047"/>
        <end position="1067"/>
    </location>
</feature>
<feature type="transmembrane region" description="Helical" evidence="9">
    <location>
        <begin position="1100"/>
        <end position="1124"/>
    </location>
</feature>
<dbReference type="PANTHER" id="PTHR30287">
    <property type="entry name" value="MEMBRANE COMPONENT OF PREDICTED ABC SUPERFAMILY METABOLITE UPTAKE TRANSPORTER"/>
    <property type="match status" value="1"/>
</dbReference>
<evidence type="ECO:0000256" key="6">
    <source>
        <dbReference type="ARBA" id="ARBA00038076"/>
    </source>
</evidence>
<feature type="transmembrane region" description="Helical" evidence="9">
    <location>
        <begin position="638"/>
        <end position="658"/>
    </location>
</feature>
<dbReference type="EMBL" id="VEVP01000023">
    <property type="protein sequence ID" value="TNU89821.1"/>
    <property type="molecule type" value="Genomic_DNA"/>
</dbReference>
<dbReference type="InterPro" id="IPR025857">
    <property type="entry name" value="MacB_PCD"/>
</dbReference>
<feature type="domain" description="ABC3 transporter permease C-terminal" evidence="10">
    <location>
        <begin position="1051"/>
        <end position="1168"/>
    </location>
</feature>
<feature type="transmembrane region" description="Helical" evidence="9">
    <location>
        <begin position="20"/>
        <end position="37"/>
    </location>
</feature>
<evidence type="ECO:0000256" key="7">
    <source>
        <dbReference type="SAM" id="Coils"/>
    </source>
</evidence>
<feature type="domain" description="MacB-like periplasmic core" evidence="11">
    <location>
        <begin position="22"/>
        <end position="251"/>
    </location>
</feature>
<proteinExistence type="inferred from homology"/>
<evidence type="ECO:0000256" key="5">
    <source>
        <dbReference type="ARBA" id="ARBA00023136"/>
    </source>
</evidence>
<feature type="coiled-coil region" evidence="7">
    <location>
        <begin position="539"/>
        <end position="612"/>
    </location>
</feature>
<protein>
    <submittedName>
        <fullName evidence="12">FtsX-like permease family protein</fullName>
    </submittedName>
</protein>
<keyword evidence="5 9" id="KW-0472">Membrane</keyword>
<dbReference type="InterPro" id="IPR003838">
    <property type="entry name" value="ABC3_permease_C"/>
</dbReference>
<dbReference type="Pfam" id="PF02687">
    <property type="entry name" value="FtsX"/>
    <property type="match status" value="2"/>
</dbReference>
<evidence type="ECO:0000313" key="13">
    <source>
        <dbReference type="Proteomes" id="UP000312594"/>
    </source>
</evidence>
<evidence type="ECO:0000256" key="8">
    <source>
        <dbReference type="SAM" id="MobiDB-lite"/>
    </source>
</evidence>
<dbReference type="Gene3D" id="1.10.287.1490">
    <property type="match status" value="1"/>
</dbReference>
<dbReference type="InterPro" id="IPR038766">
    <property type="entry name" value="Membrane_comp_ABC_pdt"/>
</dbReference>
<keyword evidence="7" id="KW-0175">Coiled coil</keyword>
<evidence type="ECO:0000256" key="9">
    <source>
        <dbReference type="SAM" id="Phobius"/>
    </source>
</evidence>
<evidence type="ECO:0000259" key="10">
    <source>
        <dbReference type="Pfam" id="PF02687"/>
    </source>
</evidence>
<evidence type="ECO:0000256" key="3">
    <source>
        <dbReference type="ARBA" id="ARBA00022692"/>
    </source>
</evidence>
<evidence type="ECO:0000256" key="4">
    <source>
        <dbReference type="ARBA" id="ARBA00022989"/>
    </source>
</evidence>
<dbReference type="GO" id="GO:0005886">
    <property type="term" value="C:plasma membrane"/>
    <property type="evidence" value="ECO:0007669"/>
    <property type="project" value="UniProtKB-SubCell"/>
</dbReference>
<feature type="coiled-coil region" evidence="7">
    <location>
        <begin position="447"/>
        <end position="506"/>
    </location>
</feature>
<evidence type="ECO:0000256" key="1">
    <source>
        <dbReference type="ARBA" id="ARBA00004651"/>
    </source>
</evidence>
<dbReference type="PANTHER" id="PTHR30287:SF1">
    <property type="entry name" value="INNER MEMBRANE PROTEIN"/>
    <property type="match status" value="1"/>
</dbReference>
<dbReference type="AlphaFoldDB" id="A0A5C5BTL4"/>
<keyword evidence="4 9" id="KW-1133">Transmembrane helix</keyword>
<dbReference type="RefSeq" id="WP_139912728.1">
    <property type="nucleotide sequence ID" value="NZ_VEVP01000023.1"/>
</dbReference>
<evidence type="ECO:0000256" key="2">
    <source>
        <dbReference type="ARBA" id="ARBA00022475"/>
    </source>
</evidence>
<gene>
    <name evidence="12" type="ORF">FIC87_10130</name>
</gene>
<feature type="domain" description="ABC3 transporter permease C-terminal" evidence="10">
    <location>
        <begin position="641"/>
        <end position="761"/>
    </location>
</feature>
<comment type="similarity">
    <text evidence="6">Belongs to the ABC-4 integral membrane protein family.</text>
</comment>
<sequence>MKSAFNTETLRSITHSLGRFLAIAAIVALGTGFYAGLRMTAPDMKLAADEYFDGTSLMDIRVLSTLGLTDDDIAALRHVEGVEAVMPARETDVMASIDGEQYATRVHSLPDAARTSDASDGVHARSDDPDYLNRPLLVRGSWPQKTGECVLSANLVENDAIAVGDTLTITEGVQDVDQTLVTRTYTVTGFVNAPYYATSSSMGETTLGSGSIQQYMYVPESDFSADLPYTEAYLTVRGAANERASSDAYQRLVDEVADRIKALAPEREQARVDQLKSDAQKELDEKRADYEGERADAQSQLDDAKRQLDDAAVTIAASEQELADGQAAYDSGASELASRRASAQAQLDDAERQIAEGQAQLDAQRPQLDDAAGQLQAARAQWQQGADALAAAWGDWQRQSDELDAGITRAQAGVADAAAGVDRIQKGIDALEEQIKQLDPDKDAQKIAELRAEQDALKAQQQDLRAQMALVQATLDDLVNVQKPKLEAARAELQGKQDVLDSSKVELEQQQADYEGGKAQFDASARKLDQARADLASSRSQADAQIAAAQQQLDDAAARLQDGRAQLEQGRADYDSGLAEYEQKKSDADAQLADAERRLDDAQKQIDDLERPEWLVMDRTANYGAASFEADADRVDSIAAVFPFIFFLVAALVALTTMTRMVEEERALIGTFKALGYRRMRIASKYLAYAAAASGIGSILGILALSQVLPAVIMKAYGIIYFVPELPLPLPVDPGFAGLAAGLGVGVTLFATWAAVAATLRERPAQLMLPRAPKAGKRIVLERIGPLWRHLSFSWKVTFRNLFRYKKRFVMTVIGIAGCTALLLTGLGLSNAINDIIDKQFGEITKYNAVVTLADDLSSEEQRRIDDLLDDGSLVTAHTLVMRQNMLAGGPDEQDKRMELVVPEDPASFDRFVALNTRVGHHPVKLDDDGLVLTEKLAAELGVRAGDAVTLTEQDAIGNATGTSYEATVAGIVENYVYHYAYMGPALYEQLMGKAPDYRTVLAVTTSDPDLRVQFSNDLLAAGGVKTVAYNDETIDAYRDMMSSVNMIVVVLVTAAAALAFIVLYNLTNINITERMREIATLKVLGFTPREMNAYIFREIFLLAAIGCAVGLVLGVWMEGFVVVTAEVDQIMFGRAIHPTSFLLAFLLTMLFTVLVMLAMRGKLRRIDMVESLKSNE</sequence>